<name>A0A8J2K0L2_9HEXA</name>
<proteinExistence type="predicted"/>
<gene>
    <name evidence="1" type="ORF">AFUS01_LOCUS16418</name>
</gene>
<organism evidence="1 2">
    <name type="scientific">Allacma fusca</name>
    <dbReference type="NCBI Taxonomy" id="39272"/>
    <lineage>
        <taxon>Eukaryota</taxon>
        <taxon>Metazoa</taxon>
        <taxon>Ecdysozoa</taxon>
        <taxon>Arthropoda</taxon>
        <taxon>Hexapoda</taxon>
        <taxon>Collembola</taxon>
        <taxon>Symphypleona</taxon>
        <taxon>Sminthuridae</taxon>
        <taxon>Allacma</taxon>
    </lineage>
</organism>
<reference evidence="1" key="1">
    <citation type="submission" date="2021-06" db="EMBL/GenBank/DDBJ databases">
        <authorList>
            <person name="Hodson N. C."/>
            <person name="Mongue J. A."/>
            <person name="Jaron S. K."/>
        </authorList>
    </citation>
    <scope>NUCLEOTIDE SEQUENCE</scope>
</reference>
<keyword evidence="2" id="KW-1185">Reference proteome</keyword>
<dbReference type="Proteomes" id="UP000708208">
    <property type="component" value="Unassembled WGS sequence"/>
</dbReference>
<feature type="non-terminal residue" evidence="1">
    <location>
        <position position="29"/>
    </location>
</feature>
<sequence length="29" mass="3341">MSRPFKKSWIILGDWTSSLAMLEDTLRGT</sequence>
<dbReference type="EMBL" id="CAJVCH010150693">
    <property type="protein sequence ID" value="CAG7727584.1"/>
    <property type="molecule type" value="Genomic_DNA"/>
</dbReference>
<accession>A0A8J2K0L2</accession>
<protein>
    <submittedName>
        <fullName evidence="1">Uncharacterized protein</fullName>
    </submittedName>
</protein>
<evidence type="ECO:0000313" key="2">
    <source>
        <dbReference type="Proteomes" id="UP000708208"/>
    </source>
</evidence>
<dbReference type="AlphaFoldDB" id="A0A8J2K0L2"/>
<comment type="caution">
    <text evidence="1">The sequence shown here is derived from an EMBL/GenBank/DDBJ whole genome shotgun (WGS) entry which is preliminary data.</text>
</comment>
<evidence type="ECO:0000313" key="1">
    <source>
        <dbReference type="EMBL" id="CAG7727584.1"/>
    </source>
</evidence>